<proteinExistence type="predicted"/>
<name>A0A409VZ56_9AGAR</name>
<protein>
    <submittedName>
        <fullName evidence="1">Uncharacterized protein</fullName>
    </submittedName>
</protein>
<dbReference type="InParanoid" id="A0A409VZ56"/>
<evidence type="ECO:0000313" key="1">
    <source>
        <dbReference type="EMBL" id="PPQ71546.1"/>
    </source>
</evidence>
<reference evidence="1 2" key="1">
    <citation type="journal article" date="2018" name="Evol. Lett.">
        <title>Horizontal gene cluster transfer increased hallucinogenic mushroom diversity.</title>
        <authorList>
            <person name="Reynolds H.T."/>
            <person name="Vijayakumar V."/>
            <person name="Gluck-Thaler E."/>
            <person name="Korotkin H.B."/>
            <person name="Matheny P.B."/>
            <person name="Slot J.C."/>
        </authorList>
    </citation>
    <scope>NUCLEOTIDE SEQUENCE [LARGE SCALE GENOMIC DNA]</scope>
    <source>
        <strain evidence="1 2">SRW20</strain>
    </source>
</reference>
<evidence type="ECO:0000313" key="2">
    <source>
        <dbReference type="Proteomes" id="UP000284706"/>
    </source>
</evidence>
<sequence length="122" mass="13920">MDECRLCSSTATNSVELKVAVILWPITPGYWHVEWKNEGEMVILPLDEHAKYVKKLSKEGLASSAIDKNTVIAWIMMKIWVGTHDISQNCPGNYGFIANMQCLEWSELSKAKEYYVHSNKAR</sequence>
<accession>A0A409VZ56</accession>
<keyword evidence="2" id="KW-1185">Reference proteome</keyword>
<organism evidence="1 2">
    <name type="scientific">Gymnopilus dilepis</name>
    <dbReference type="NCBI Taxonomy" id="231916"/>
    <lineage>
        <taxon>Eukaryota</taxon>
        <taxon>Fungi</taxon>
        <taxon>Dikarya</taxon>
        <taxon>Basidiomycota</taxon>
        <taxon>Agaricomycotina</taxon>
        <taxon>Agaricomycetes</taxon>
        <taxon>Agaricomycetidae</taxon>
        <taxon>Agaricales</taxon>
        <taxon>Agaricineae</taxon>
        <taxon>Hymenogastraceae</taxon>
        <taxon>Gymnopilus</taxon>
    </lineage>
</organism>
<dbReference type="EMBL" id="NHYE01005498">
    <property type="protein sequence ID" value="PPQ71546.1"/>
    <property type="molecule type" value="Genomic_DNA"/>
</dbReference>
<comment type="caution">
    <text evidence="1">The sequence shown here is derived from an EMBL/GenBank/DDBJ whole genome shotgun (WGS) entry which is preliminary data.</text>
</comment>
<gene>
    <name evidence="1" type="ORF">CVT26_010406</name>
</gene>
<dbReference type="AlphaFoldDB" id="A0A409VZ56"/>
<dbReference type="Proteomes" id="UP000284706">
    <property type="component" value="Unassembled WGS sequence"/>
</dbReference>